<protein>
    <recommendedName>
        <fullName evidence="3">Restriction endonuclease type IV Mrr domain-containing protein</fullName>
    </recommendedName>
</protein>
<proteinExistence type="predicted"/>
<evidence type="ECO:0008006" key="3">
    <source>
        <dbReference type="Google" id="ProtNLM"/>
    </source>
</evidence>
<evidence type="ECO:0000313" key="1">
    <source>
        <dbReference type="EMBL" id="MBP0458495.1"/>
    </source>
</evidence>
<dbReference type="AlphaFoldDB" id="A0A940MEF5"/>
<reference evidence="1" key="1">
    <citation type="submission" date="2021-03" db="EMBL/GenBank/DDBJ databases">
        <title>Whole genome sequence of Streptomyces bomunensis MMS17-BM035.</title>
        <authorList>
            <person name="Lee J.H."/>
        </authorList>
    </citation>
    <scope>NUCLEOTIDE SEQUENCE</scope>
    <source>
        <strain evidence="1">MMS17-BM035</strain>
    </source>
</reference>
<name>A0A940MEF5_9ACTN</name>
<keyword evidence="2" id="KW-1185">Reference proteome</keyword>
<evidence type="ECO:0000313" key="2">
    <source>
        <dbReference type="Proteomes" id="UP000670475"/>
    </source>
</evidence>
<gene>
    <name evidence="1" type="ORF">JFN87_13415</name>
</gene>
<accession>A0A940MEF5</accession>
<dbReference type="RefSeq" id="WP_209340250.1">
    <property type="nucleotide sequence ID" value="NZ_JAGIQL010000043.1"/>
</dbReference>
<comment type="caution">
    <text evidence="1">The sequence shown here is derived from an EMBL/GenBank/DDBJ whole genome shotgun (WGS) entry which is preliminary data.</text>
</comment>
<sequence>MGAEQEVTVDCPACGRRHHYAPRAYACACGAPVAPPLTAEARPEAVPRRSWTDEWVVVRCAACGRDGHWPQPEVDCPCGTMLRIPVRLPGHPVPRDWPPHDWSPRPSHIPLPRTAAAPRPAFRPLTIRTARDAVTAAGLYLRWLGYHGVVAAEQRPESGIDLRGPEVVAQVDPTTTRTPLRAVECVWLYGMQDAAVGVLFSLAGYADDARARADELGVPLFVMDLTGTPQPVNAPADDLLSSEV</sequence>
<organism evidence="1 2">
    <name type="scientific">Streptomyces montanisoli</name>
    <dbReference type="NCBI Taxonomy" id="2798581"/>
    <lineage>
        <taxon>Bacteria</taxon>
        <taxon>Bacillati</taxon>
        <taxon>Actinomycetota</taxon>
        <taxon>Actinomycetes</taxon>
        <taxon>Kitasatosporales</taxon>
        <taxon>Streptomycetaceae</taxon>
        <taxon>Streptomyces</taxon>
    </lineage>
</organism>
<dbReference type="EMBL" id="JAGIQL010000043">
    <property type="protein sequence ID" value="MBP0458495.1"/>
    <property type="molecule type" value="Genomic_DNA"/>
</dbReference>
<dbReference type="Proteomes" id="UP000670475">
    <property type="component" value="Unassembled WGS sequence"/>
</dbReference>